<dbReference type="EMBL" id="BSDT01000001">
    <property type="protein sequence ID" value="GLI40580.1"/>
    <property type="molecule type" value="Genomic_DNA"/>
</dbReference>
<sequence length="168" mass="19065">MAFDLIRRARDAANLNQAELAKLAKTSRPTLSAYEHGQKSPTMTTAQRIIEAAGFELAIEPRIRFELHTTTRGRPFHVPDHLPRLSAPAALAKVRLPLHLDWSDRGRVFDLSDRRQRTRVYAIVLREGTPADLIEYIDGVLLVDLWEDLVLPREIREAWTPLIRGGNG</sequence>
<dbReference type="GO" id="GO:0003677">
    <property type="term" value="F:DNA binding"/>
    <property type="evidence" value="ECO:0007669"/>
    <property type="project" value="InterPro"/>
</dbReference>
<dbReference type="Gene3D" id="1.10.260.40">
    <property type="entry name" value="lambda repressor-like DNA-binding domains"/>
    <property type="match status" value="1"/>
</dbReference>
<evidence type="ECO:0000313" key="3">
    <source>
        <dbReference type="Proteomes" id="UP001144313"/>
    </source>
</evidence>
<dbReference type="PROSITE" id="PS50943">
    <property type="entry name" value="HTH_CROC1"/>
    <property type="match status" value="1"/>
</dbReference>
<dbReference type="SMART" id="SM00530">
    <property type="entry name" value="HTH_XRE"/>
    <property type="match status" value="1"/>
</dbReference>
<dbReference type="InterPro" id="IPR001387">
    <property type="entry name" value="Cro/C1-type_HTH"/>
</dbReference>
<feature type="domain" description="HTH cro/C1-type" evidence="1">
    <location>
        <begin position="6"/>
        <end position="52"/>
    </location>
</feature>
<keyword evidence="3" id="KW-1185">Reference proteome</keyword>
<dbReference type="CDD" id="cd00093">
    <property type="entry name" value="HTH_XRE"/>
    <property type="match status" value="1"/>
</dbReference>
<dbReference type="Proteomes" id="UP001144313">
    <property type="component" value="Unassembled WGS sequence"/>
</dbReference>
<evidence type="ECO:0000259" key="1">
    <source>
        <dbReference type="PROSITE" id="PS50943"/>
    </source>
</evidence>
<dbReference type="RefSeq" id="WP_270117249.1">
    <property type="nucleotide sequence ID" value="NZ_BAAAOL010000009.1"/>
</dbReference>
<dbReference type="SUPFAM" id="SSF47413">
    <property type="entry name" value="lambda repressor-like DNA-binding domains"/>
    <property type="match status" value="1"/>
</dbReference>
<reference evidence="2" key="1">
    <citation type="submission" date="2022-12" db="EMBL/GenBank/DDBJ databases">
        <title>Reference genome sequencing for broad-spectrum identification of bacterial and archaeal isolates by mass spectrometry.</title>
        <authorList>
            <person name="Sekiguchi Y."/>
            <person name="Tourlousse D.M."/>
        </authorList>
    </citation>
    <scope>NUCLEOTIDE SEQUENCE</scope>
    <source>
        <strain evidence="2">LLR39Z86</strain>
    </source>
</reference>
<dbReference type="InterPro" id="IPR010982">
    <property type="entry name" value="Lambda_DNA-bd_dom_sf"/>
</dbReference>
<dbReference type="Pfam" id="PF01381">
    <property type="entry name" value="HTH_3"/>
    <property type="match status" value="1"/>
</dbReference>
<evidence type="ECO:0000313" key="2">
    <source>
        <dbReference type="EMBL" id="GLI40580.1"/>
    </source>
</evidence>
<dbReference type="AlphaFoldDB" id="A0A9W6G400"/>
<comment type="caution">
    <text evidence="2">The sequence shown here is derived from an EMBL/GenBank/DDBJ whole genome shotgun (WGS) entry which is preliminary data.</text>
</comment>
<organism evidence="2 3">
    <name type="scientific">Glycomyces algeriensis</name>
    <dbReference type="NCBI Taxonomy" id="256037"/>
    <lineage>
        <taxon>Bacteria</taxon>
        <taxon>Bacillati</taxon>
        <taxon>Actinomycetota</taxon>
        <taxon>Actinomycetes</taxon>
        <taxon>Glycomycetales</taxon>
        <taxon>Glycomycetaceae</taxon>
        <taxon>Glycomyces</taxon>
    </lineage>
</organism>
<proteinExistence type="predicted"/>
<gene>
    <name evidence="2" type="ORF">GALLR39Z86_04300</name>
</gene>
<accession>A0A9W6G400</accession>
<name>A0A9W6G400_9ACTN</name>
<protein>
    <recommendedName>
        <fullName evidence="1">HTH cro/C1-type domain-containing protein</fullName>
    </recommendedName>
</protein>